<dbReference type="EMBL" id="CP041659">
    <property type="protein sequence ID" value="QDP20012.1"/>
    <property type="molecule type" value="Genomic_DNA"/>
</dbReference>
<dbReference type="GO" id="GO:0019242">
    <property type="term" value="P:methylglyoxal biosynthetic process"/>
    <property type="evidence" value="ECO:0007669"/>
    <property type="project" value="InterPro"/>
</dbReference>
<sequence>MNEALPKQAILVVNAMSRRGADAFDTACAGLAKAGVTLIDTIAVTEPDKMDAAVIDAISRAPMVIVGGGDGSLSSNVDHFVGTGTVFAFLPLGTANSFAKTLGMSDDLDEAIQVIANGRRRRIDLGVIDGDYFVNAAALGLSPLIADTVPHKLKKYLGMVGYFLWAMRVAFKFRPFRLRVTLDDGRVVKAWATEARIANGSHHGGVELVEDQSLDSGKIVIQAVTGKSLWGLAWSWFATLFKLRRRKLTVTEWWGQSLRLEARPRQKISIDGEIAAKTPVSVKIADEAIDIAAPTRAQSTASDQP</sequence>
<dbReference type="PANTHER" id="PTHR30492">
    <property type="entry name" value="METHYLGLYOXAL SYNTHASE"/>
    <property type="match status" value="1"/>
</dbReference>
<accession>A0A516ISW7</accession>
<dbReference type="PANTHER" id="PTHR30492:SF0">
    <property type="entry name" value="METHYLGLYOXAL SYNTHASE"/>
    <property type="match status" value="1"/>
</dbReference>
<proteinExistence type="predicted"/>
<reference evidence="2 3" key="1">
    <citation type="submission" date="2019-07" db="EMBL/GenBank/DDBJ databases">
        <title>Sphingomonas AE3 Genome sequencing and assembly.</title>
        <authorList>
            <person name="Kim H."/>
        </authorList>
    </citation>
    <scope>NUCLEOTIDE SEQUENCE [LARGE SCALE GENOMIC DNA]</scope>
    <source>
        <strain evidence="2 3">AE3</strain>
    </source>
</reference>
<name>A0A516ISW7_9SPHN</name>
<dbReference type="InterPro" id="IPR001206">
    <property type="entry name" value="Diacylglycerol_kinase_cat_dom"/>
</dbReference>
<dbReference type="SUPFAM" id="SSF111331">
    <property type="entry name" value="NAD kinase/diacylglycerol kinase-like"/>
    <property type="match status" value="1"/>
</dbReference>
<dbReference type="InterPro" id="IPR004363">
    <property type="entry name" value="Methylgl_synth"/>
</dbReference>
<gene>
    <name evidence="2" type="ORF">FMM02_08615</name>
</gene>
<evidence type="ECO:0000313" key="2">
    <source>
        <dbReference type="EMBL" id="QDP20012.1"/>
    </source>
</evidence>
<dbReference type="GO" id="GO:0016301">
    <property type="term" value="F:kinase activity"/>
    <property type="evidence" value="ECO:0007669"/>
    <property type="project" value="UniProtKB-KW"/>
</dbReference>
<dbReference type="InterPro" id="IPR016064">
    <property type="entry name" value="NAD/diacylglycerol_kinase_sf"/>
</dbReference>
<dbReference type="InterPro" id="IPR017438">
    <property type="entry name" value="ATP-NAD_kinase_N"/>
</dbReference>
<dbReference type="GO" id="GO:0008929">
    <property type="term" value="F:methylglyoxal synthase activity"/>
    <property type="evidence" value="ECO:0007669"/>
    <property type="project" value="InterPro"/>
</dbReference>
<dbReference type="Pfam" id="PF00781">
    <property type="entry name" value="DAGK_cat"/>
    <property type="match status" value="1"/>
</dbReference>
<dbReference type="PROSITE" id="PS50146">
    <property type="entry name" value="DAGK"/>
    <property type="match status" value="1"/>
</dbReference>
<keyword evidence="3" id="KW-1185">Reference proteome</keyword>
<feature type="domain" description="DAGKc" evidence="1">
    <location>
        <begin position="4"/>
        <end position="132"/>
    </location>
</feature>
<keyword evidence="2" id="KW-0808">Transferase</keyword>
<dbReference type="RefSeq" id="WP_147494461.1">
    <property type="nucleotide sequence ID" value="NZ_CP041659.1"/>
</dbReference>
<dbReference type="OrthoDB" id="142078at2"/>
<dbReference type="Gene3D" id="2.60.200.40">
    <property type="match status" value="1"/>
</dbReference>
<keyword evidence="2" id="KW-0418">Kinase</keyword>
<dbReference type="Gene3D" id="3.40.50.10330">
    <property type="entry name" value="Probable inorganic polyphosphate/atp-NAD kinase, domain 1"/>
    <property type="match status" value="1"/>
</dbReference>
<dbReference type="Proteomes" id="UP000321857">
    <property type="component" value="Chromosome"/>
</dbReference>
<evidence type="ECO:0000313" key="3">
    <source>
        <dbReference type="Proteomes" id="UP000321857"/>
    </source>
</evidence>
<organism evidence="2 3">
    <name type="scientific">Sphingomonas xanthus</name>
    <dbReference type="NCBI Taxonomy" id="2594473"/>
    <lineage>
        <taxon>Bacteria</taxon>
        <taxon>Pseudomonadati</taxon>
        <taxon>Pseudomonadota</taxon>
        <taxon>Alphaproteobacteria</taxon>
        <taxon>Sphingomonadales</taxon>
        <taxon>Sphingomonadaceae</taxon>
        <taxon>Sphingomonas</taxon>
    </lineage>
</organism>
<dbReference type="AlphaFoldDB" id="A0A516ISW7"/>
<protein>
    <submittedName>
        <fullName evidence="2">Diacylglycerol kinase</fullName>
    </submittedName>
</protein>
<dbReference type="GO" id="GO:0005829">
    <property type="term" value="C:cytosol"/>
    <property type="evidence" value="ECO:0007669"/>
    <property type="project" value="TreeGrafter"/>
</dbReference>
<dbReference type="KEGG" id="sxa:FMM02_08615"/>
<evidence type="ECO:0000259" key="1">
    <source>
        <dbReference type="PROSITE" id="PS50146"/>
    </source>
</evidence>